<dbReference type="SUPFAM" id="SSF56436">
    <property type="entry name" value="C-type lectin-like"/>
    <property type="match status" value="1"/>
</dbReference>
<keyword evidence="2" id="KW-1185">Reference proteome</keyword>
<dbReference type="AlphaFoldDB" id="A0A803W8T5"/>
<organism evidence="1 2">
    <name type="scientific">Ficedula albicollis</name>
    <name type="common">Collared flycatcher</name>
    <name type="synonym">Muscicapa albicollis</name>
    <dbReference type="NCBI Taxonomy" id="59894"/>
    <lineage>
        <taxon>Eukaryota</taxon>
        <taxon>Metazoa</taxon>
        <taxon>Chordata</taxon>
        <taxon>Craniata</taxon>
        <taxon>Vertebrata</taxon>
        <taxon>Euteleostomi</taxon>
        <taxon>Archelosauria</taxon>
        <taxon>Archosauria</taxon>
        <taxon>Dinosauria</taxon>
        <taxon>Saurischia</taxon>
        <taxon>Theropoda</taxon>
        <taxon>Coelurosauria</taxon>
        <taxon>Aves</taxon>
        <taxon>Neognathae</taxon>
        <taxon>Neoaves</taxon>
        <taxon>Telluraves</taxon>
        <taxon>Australaves</taxon>
        <taxon>Passeriformes</taxon>
        <taxon>Muscicapidae</taxon>
        <taxon>Ficedula</taxon>
    </lineage>
</organism>
<dbReference type="GeneTree" id="ENSGT01040000244637"/>
<name>A0A803W8T5_FICAL</name>
<dbReference type="Gene3D" id="3.10.100.10">
    <property type="entry name" value="Mannose-Binding Protein A, subunit A"/>
    <property type="match status" value="1"/>
</dbReference>
<protein>
    <recommendedName>
        <fullName evidence="3">C-type lectin domain-containing protein</fullName>
    </recommendedName>
</protein>
<evidence type="ECO:0008006" key="3">
    <source>
        <dbReference type="Google" id="ProtNLM"/>
    </source>
</evidence>
<accession>A0A803W8T5</accession>
<evidence type="ECO:0000313" key="1">
    <source>
        <dbReference type="Ensembl" id="ENSFALP00000031391.1"/>
    </source>
</evidence>
<reference evidence="1" key="1">
    <citation type="submission" date="2025-08" db="UniProtKB">
        <authorList>
            <consortium name="Ensembl"/>
        </authorList>
    </citation>
    <scope>IDENTIFICATION</scope>
</reference>
<dbReference type="InterPro" id="IPR016187">
    <property type="entry name" value="CTDL_fold"/>
</dbReference>
<proteinExistence type="predicted"/>
<dbReference type="Proteomes" id="UP000016665">
    <property type="component" value="Unplaced"/>
</dbReference>
<sequence>LSPAPHEYFTLSLIARNSSMTCLCPRFWLKGEPSGGLDENCTVILKSEKSLNNWNDSRSDWKRYRICEAAAVTV</sequence>
<dbReference type="Ensembl" id="ENSFALT00000025284.1">
    <property type="protein sequence ID" value="ENSFALP00000031391.1"/>
    <property type="gene ID" value="ENSFALG00000025290.1"/>
</dbReference>
<evidence type="ECO:0000313" key="2">
    <source>
        <dbReference type="Proteomes" id="UP000016665"/>
    </source>
</evidence>
<reference evidence="1" key="2">
    <citation type="submission" date="2025-09" db="UniProtKB">
        <authorList>
            <consortium name="Ensembl"/>
        </authorList>
    </citation>
    <scope>IDENTIFICATION</scope>
</reference>
<dbReference type="InterPro" id="IPR016186">
    <property type="entry name" value="C-type_lectin-like/link_sf"/>
</dbReference>